<comment type="caution">
    <text evidence="1">The sequence shown here is derived from an EMBL/GenBank/DDBJ whole genome shotgun (WGS) entry which is preliminary data.</text>
</comment>
<dbReference type="Proteomes" id="UP000322220">
    <property type="component" value="Unassembled WGS sequence"/>
</dbReference>
<protein>
    <recommendedName>
        <fullName evidence="3">Response regulator</fullName>
    </recommendedName>
</protein>
<evidence type="ECO:0008006" key="3">
    <source>
        <dbReference type="Google" id="ProtNLM"/>
    </source>
</evidence>
<dbReference type="RefSeq" id="WP_070262407.1">
    <property type="nucleotide sequence ID" value="NZ_MJOM01000001.1"/>
</dbReference>
<proteinExistence type="predicted"/>
<accession>A0AB74NBA3</accession>
<dbReference type="SUPFAM" id="SSF52172">
    <property type="entry name" value="CheY-like"/>
    <property type="match status" value="1"/>
</dbReference>
<dbReference type="Gene3D" id="3.40.50.2300">
    <property type="match status" value="1"/>
</dbReference>
<gene>
    <name evidence="1" type="ORF">FZW98_08100</name>
</gene>
<dbReference type="AlphaFoldDB" id="A0AB74NBA3"/>
<sequence>MRKNIKILWLDDEWEGFGPKNRKKIVTSLLEEKGYIADITEFEDFDTAYKELSSTKRYDFFISDYNLNDSKTGLTYLEKIREKNGYKQFVILYSNNEYSVIKEDVIDVLKDKRLDVFSNFTFFSLGNGIERENFKKAIDVILCRWDELNAIRGRYMCENAELEYLLRAKLNAENENTTYSTLINNFKNSKIHSRNQNKYKNLFEKWHALVRKRNMLAHVEELYDPEKGYYIKSKVNIHNEEIIIFENDLDEERKYLVLLKKEIIDFLNKPFY</sequence>
<name>A0AB74NBA3_LISMN</name>
<dbReference type="InterPro" id="IPR011006">
    <property type="entry name" value="CheY-like_superfamily"/>
</dbReference>
<reference evidence="1 2" key="1">
    <citation type="submission" date="2019-08" db="EMBL/GenBank/DDBJ databases">
        <title>Soil Listeria distribution.</title>
        <authorList>
            <person name="Liao J."/>
        </authorList>
    </citation>
    <scope>NUCLEOTIDE SEQUENCE [LARGE SCALE GENOMIC DNA]</scope>
    <source>
        <strain evidence="1 2">IN-RH-2-BL1</strain>
    </source>
</reference>
<evidence type="ECO:0000313" key="1">
    <source>
        <dbReference type="EMBL" id="TYU53127.1"/>
    </source>
</evidence>
<dbReference type="EMBL" id="VTIK01000003">
    <property type="protein sequence ID" value="TYU53127.1"/>
    <property type="molecule type" value="Genomic_DNA"/>
</dbReference>
<evidence type="ECO:0000313" key="2">
    <source>
        <dbReference type="Proteomes" id="UP000322220"/>
    </source>
</evidence>
<organism evidence="1 2">
    <name type="scientific">Listeria monocytogenes</name>
    <dbReference type="NCBI Taxonomy" id="1639"/>
    <lineage>
        <taxon>Bacteria</taxon>
        <taxon>Bacillati</taxon>
        <taxon>Bacillota</taxon>
        <taxon>Bacilli</taxon>
        <taxon>Bacillales</taxon>
        <taxon>Listeriaceae</taxon>
        <taxon>Listeria</taxon>
    </lineage>
</organism>